<dbReference type="PANTHER" id="PTHR48086:SF3">
    <property type="entry name" value="SODIUM_PROLINE SYMPORTER"/>
    <property type="match status" value="1"/>
</dbReference>
<keyword evidence="16" id="KW-1185">Reference proteome</keyword>
<dbReference type="RefSeq" id="WP_109665976.1">
    <property type="nucleotide sequence ID" value="NZ_QGGW01000001.1"/>
</dbReference>
<keyword evidence="8" id="KW-0915">Sodium</keyword>
<feature type="transmembrane region" description="Helical" evidence="14">
    <location>
        <begin position="178"/>
        <end position="195"/>
    </location>
</feature>
<keyword evidence="11" id="KW-0739">Sodium transport</keyword>
<keyword evidence="7 14" id="KW-1133">Transmembrane helix</keyword>
<keyword evidence="4" id="KW-1003">Cell membrane</keyword>
<dbReference type="InterPro" id="IPR038377">
    <property type="entry name" value="Na/Glc_symporter_sf"/>
</dbReference>
<dbReference type="GO" id="GO:0015293">
    <property type="term" value="F:symporter activity"/>
    <property type="evidence" value="ECO:0007669"/>
    <property type="project" value="UniProtKB-KW"/>
</dbReference>
<dbReference type="Gene3D" id="1.20.1730.10">
    <property type="entry name" value="Sodium/glucose cotransporter"/>
    <property type="match status" value="1"/>
</dbReference>
<evidence type="ECO:0000256" key="4">
    <source>
        <dbReference type="ARBA" id="ARBA00022475"/>
    </source>
</evidence>
<organism evidence="15 16">
    <name type="scientific">Roseicyclus mahoneyensis</name>
    <dbReference type="NCBI Taxonomy" id="164332"/>
    <lineage>
        <taxon>Bacteria</taxon>
        <taxon>Pseudomonadati</taxon>
        <taxon>Pseudomonadota</taxon>
        <taxon>Alphaproteobacteria</taxon>
        <taxon>Rhodobacterales</taxon>
        <taxon>Roseobacteraceae</taxon>
        <taxon>Roseicyclus</taxon>
    </lineage>
</organism>
<gene>
    <name evidence="15" type="ORF">C7455_101975</name>
</gene>
<evidence type="ECO:0000256" key="7">
    <source>
        <dbReference type="ARBA" id="ARBA00022989"/>
    </source>
</evidence>
<comment type="similarity">
    <text evidence="2 13">Belongs to the sodium:solute symporter (SSF) (TC 2.A.21) family.</text>
</comment>
<keyword evidence="5 14" id="KW-0812">Transmembrane</keyword>
<dbReference type="GO" id="GO:0006814">
    <property type="term" value="P:sodium ion transport"/>
    <property type="evidence" value="ECO:0007669"/>
    <property type="project" value="UniProtKB-KW"/>
</dbReference>
<protein>
    <submittedName>
        <fullName evidence="15">Na+/proline symporter</fullName>
    </submittedName>
</protein>
<comment type="catalytic activity">
    <reaction evidence="12">
        <text>L-proline(in) + Na(+)(in) = L-proline(out) + Na(+)(out)</text>
        <dbReference type="Rhea" id="RHEA:28967"/>
        <dbReference type="ChEBI" id="CHEBI:29101"/>
        <dbReference type="ChEBI" id="CHEBI:60039"/>
    </reaction>
</comment>
<evidence type="ECO:0000256" key="11">
    <source>
        <dbReference type="ARBA" id="ARBA00023201"/>
    </source>
</evidence>
<evidence type="ECO:0000256" key="10">
    <source>
        <dbReference type="ARBA" id="ARBA00023136"/>
    </source>
</evidence>
<evidence type="ECO:0000256" key="1">
    <source>
        <dbReference type="ARBA" id="ARBA00004651"/>
    </source>
</evidence>
<dbReference type="InterPro" id="IPR001734">
    <property type="entry name" value="Na/solute_symporter"/>
</dbReference>
<evidence type="ECO:0000256" key="12">
    <source>
        <dbReference type="ARBA" id="ARBA00033708"/>
    </source>
</evidence>
<sequence length="428" mass="43583">MAPWVVLIGLLAPVAYALVRTGGIGREAYLFNGGKTTLGLTLASVVCGNIGIGTFVALFLFTAQSPVIGYTVAGSYAAGLVLCAALCGTIHRASRATDSYGMIDYVARAHGVRHVGLIWLPVAVAFSLRIIVQLMALALIVQGALGLDPWAALALAVAVMGGYTALGGYRVATETDLVQALVILAGMALVAAGLWQGGVAEAAGRVAVFDLGPWGLPFLIAVIVFLPFSAVLAVDNWQRIATAESAATARRAYLAAAAICAPVYLLLAHVGHLSGAAGGTELGDVLAVLRALMPLGLPVLADVMVMMAVMSSIDTFVMPLMTSLARTSLSLGRIRGVVLAFFAALGLVALGLGDALTGIIAAFNTLVVFLPAVFGALILGDRAPRAAALSMGLGVAVTLILSALALDLAALAGFAVSMALYGVGRRMG</sequence>
<accession>A0A316GPV8</accession>
<keyword evidence="10 14" id="KW-0472">Membrane</keyword>
<feature type="transmembrane region" description="Helical" evidence="14">
    <location>
        <begin position="117"/>
        <end position="141"/>
    </location>
</feature>
<dbReference type="Proteomes" id="UP000245708">
    <property type="component" value="Unassembled WGS sequence"/>
</dbReference>
<feature type="transmembrane region" description="Helical" evidence="14">
    <location>
        <begin position="147"/>
        <end position="166"/>
    </location>
</feature>
<name>A0A316GPV8_9RHOB</name>
<evidence type="ECO:0000256" key="3">
    <source>
        <dbReference type="ARBA" id="ARBA00022448"/>
    </source>
</evidence>
<dbReference type="AlphaFoldDB" id="A0A316GPV8"/>
<evidence type="ECO:0000256" key="14">
    <source>
        <dbReference type="SAM" id="Phobius"/>
    </source>
</evidence>
<dbReference type="PROSITE" id="PS50283">
    <property type="entry name" value="NA_SOLUT_SYMP_3"/>
    <property type="match status" value="1"/>
</dbReference>
<feature type="transmembrane region" description="Helical" evidence="14">
    <location>
        <begin position="359"/>
        <end position="379"/>
    </location>
</feature>
<reference evidence="15 16" key="1">
    <citation type="submission" date="2018-05" db="EMBL/GenBank/DDBJ databases">
        <title>Genomic Encyclopedia of Type Strains, Phase IV (KMG-IV): sequencing the most valuable type-strain genomes for metagenomic binning, comparative biology and taxonomic classification.</title>
        <authorList>
            <person name="Goeker M."/>
        </authorList>
    </citation>
    <scope>NUCLEOTIDE SEQUENCE [LARGE SCALE GENOMIC DNA]</scope>
    <source>
        <strain evidence="15 16">DSM 16097</strain>
    </source>
</reference>
<dbReference type="OrthoDB" id="8029275at2"/>
<comment type="subcellular location">
    <subcellularLocation>
        <location evidence="1">Cell membrane</location>
        <topology evidence="1">Multi-pass membrane protein</topology>
    </subcellularLocation>
</comment>
<evidence type="ECO:0000313" key="15">
    <source>
        <dbReference type="EMBL" id="PWK62934.1"/>
    </source>
</evidence>
<feature type="transmembrane region" description="Helical" evidence="14">
    <location>
        <begin position="334"/>
        <end position="353"/>
    </location>
</feature>
<evidence type="ECO:0000256" key="9">
    <source>
        <dbReference type="ARBA" id="ARBA00023065"/>
    </source>
</evidence>
<keyword evidence="9" id="KW-0406">Ion transport</keyword>
<evidence type="ECO:0000256" key="8">
    <source>
        <dbReference type="ARBA" id="ARBA00023053"/>
    </source>
</evidence>
<dbReference type="PANTHER" id="PTHR48086">
    <property type="entry name" value="SODIUM/PROLINE SYMPORTER-RELATED"/>
    <property type="match status" value="1"/>
</dbReference>
<feature type="transmembrane region" description="Helical" evidence="14">
    <location>
        <begin position="291"/>
        <end position="313"/>
    </location>
</feature>
<dbReference type="GO" id="GO:0005886">
    <property type="term" value="C:plasma membrane"/>
    <property type="evidence" value="ECO:0007669"/>
    <property type="project" value="UniProtKB-SubCell"/>
</dbReference>
<keyword evidence="3" id="KW-0813">Transport</keyword>
<comment type="caution">
    <text evidence="15">The sequence shown here is derived from an EMBL/GenBank/DDBJ whole genome shotgun (WGS) entry which is preliminary data.</text>
</comment>
<evidence type="ECO:0000256" key="6">
    <source>
        <dbReference type="ARBA" id="ARBA00022847"/>
    </source>
</evidence>
<feature type="transmembrane region" description="Helical" evidence="14">
    <location>
        <begin position="391"/>
        <end position="421"/>
    </location>
</feature>
<feature type="transmembrane region" description="Helical" evidence="14">
    <location>
        <begin position="215"/>
        <end position="233"/>
    </location>
</feature>
<keyword evidence="6" id="KW-0769">Symport</keyword>
<dbReference type="InterPro" id="IPR050277">
    <property type="entry name" value="Sodium:Solute_Symporter"/>
</dbReference>
<dbReference type="Pfam" id="PF00474">
    <property type="entry name" value="SSF"/>
    <property type="match status" value="1"/>
</dbReference>
<evidence type="ECO:0000313" key="16">
    <source>
        <dbReference type="Proteomes" id="UP000245708"/>
    </source>
</evidence>
<feature type="transmembrane region" description="Helical" evidence="14">
    <location>
        <begin position="253"/>
        <end position="271"/>
    </location>
</feature>
<evidence type="ECO:0000256" key="2">
    <source>
        <dbReference type="ARBA" id="ARBA00006434"/>
    </source>
</evidence>
<proteinExistence type="inferred from homology"/>
<feature type="transmembrane region" description="Helical" evidence="14">
    <location>
        <begin position="41"/>
        <end position="61"/>
    </location>
</feature>
<dbReference type="EMBL" id="QGGW01000001">
    <property type="protein sequence ID" value="PWK62934.1"/>
    <property type="molecule type" value="Genomic_DNA"/>
</dbReference>
<evidence type="ECO:0000256" key="5">
    <source>
        <dbReference type="ARBA" id="ARBA00022692"/>
    </source>
</evidence>
<evidence type="ECO:0000256" key="13">
    <source>
        <dbReference type="RuleBase" id="RU362091"/>
    </source>
</evidence>